<gene>
    <name evidence="2" type="ORF">TrLO_g3539</name>
</gene>
<keyword evidence="3" id="KW-1185">Reference proteome</keyword>
<dbReference type="Gene3D" id="3.40.50.150">
    <property type="entry name" value="Vaccinia Virus protein VP39"/>
    <property type="match status" value="1"/>
</dbReference>
<proteinExistence type="predicted"/>
<reference evidence="3" key="1">
    <citation type="journal article" date="2023" name="Commun. Biol.">
        <title>Genome analysis of Parmales, the sister group of diatoms, reveals the evolutionary specialization of diatoms from phago-mixotrophs to photoautotrophs.</title>
        <authorList>
            <person name="Ban H."/>
            <person name="Sato S."/>
            <person name="Yoshikawa S."/>
            <person name="Yamada K."/>
            <person name="Nakamura Y."/>
            <person name="Ichinomiya M."/>
            <person name="Sato N."/>
            <person name="Blanc-Mathieu R."/>
            <person name="Endo H."/>
            <person name="Kuwata A."/>
            <person name="Ogata H."/>
        </authorList>
    </citation>
    <scope>NUCLEOTIDE SEQUENCE [LARGE SCALE GENOMIC DNA]</scope>
    <source>
        <strain evidence="3">NIES 3700</strain>
    </source>
</reference>
<sequence>MSSYTCSSCGGVVATSRQAQHEESWCSSIPDDVEVEAHQPNQHGLANTLQDLNQSLHKITNIELSSGLKLSFEEISVWSSGTSTGGALWKSELLLAEWVIRRSLSPSDIVLELGCGACPAAGMTASAMGCTAIMSDVANVVSLAETNLKRNALNVTKARNSQINRNNYDTLIFDWGSDKIPARLSSLSTPISVILIGDCIFNDSTHVILLKTITQLNATFVSAKIILAFQRRGTVEADFFALAKEEYDFQTAAVEDVEGLKAKLDSNTSAHLGLEICELIKV</sequence>
<dbReference type="AlphaFoldDB" id="A0A9W7EB95"/>
<feature type="domain" description="C2HC zinc finger plants" evidence="1">
    <location>
        <begin position="2"/>
        <end position="27"/>
    </location>
</feature>
<protein>
    <recommendedName>
        <fullName evidence="1">C2HC zinc finger plants domain-containing protein</fullName>
    </recommendedName>
</protein>
<dbReference type="InterPro" id="IPR019410">
    <property type="entry name" value="Methyltransf_16"/>
</dbReference>
<organism evidence="2 3">
    <name type="scientific">Triparma laevis f. longispina</name>
    <dbReference type="NCBI Taxonomy" id="1714387"/>
    <lineage>
        <taxon>Eukaryota</taxon>
        <taxon>Sar</taxon>
        <taxon>Stramenopiles</taxon>
        <taxon>Ochrophyta</taxon>
        <taxon>Bolidophyceae</taxon>
        <taxon>Parmales</taxon>
        <taxon>Triparmaceae</taxon>
        <taxon>Triparma</taxon>
    </lineage>
</organism>
<name>A0A9W7EB95_9STRA</name>
<evidence type="ECO:0000313" key="3">
    <source>
        <dbReference type="Proteomes" id="UP001165122"/>
    </source>
</evidence>
<evidence type="ECO:0000259" key="1">
    <source>
        <dbReference type="Pfam" id="PF25017"/>
    </source>
</evidence>
<dbReference type="Pfam" id="PF10294">
    <property type="entry name" value="Methyltransf_16"/>
    <property type="match status" value="1"/>
</dbReference>
<comment type="caution">
    <text evidence="2">The sequence shown here is derived from an EMBL/GenBank/DDBJ whole genome shotgun (WGS) entry which is preliminary data.</text>
</comment>
<accession>A0A9W7EB95</accession>
<dbReference type="Proteomes" id="UP001165122">
    <property type="component" value="Unassembled WGS sequence"/>
</dbReference>
<dbReference type="Pfam" id="PF25017">
    <property type="entry name" value="zf-C2HC_3"/>
    <property type="match status" value="1"/>
</dbReference>
<dbReference type="EMBL" id="BRXW01000657">
    <property type="protein sequence ID" value="GMH72632.1"/>
    <property type="molecule type" value="Genomic_DNA"/>
</dbReference>
<evidence type="ECO:0000313" key="2">
    <source>
        <dbReference type="EMBL" id="GMH72632.1"/>
    </source>
</evidence>
<dbReference type="PANTHER" id="PTHR14614">
    <property type="entry name" value="HEPATOCELLULAR CARCINOMA-ASSOCIATED ANTIGEN"/>
    <property type="match status" value="1"/>
</dbReference>
<dbReference type="OrthoDB" id="2529286at2759"/>
<dbReference type="InterPro" id="IPR029063">
    <property type="entry name" value="SAM-dependent_MTases_sf"/>
</dbReference>
<dbReference type="InterPro" id="IPR056971">
    <property type="entry name" value="Znf-C2HC_3"/>
</dbReference>
<dbReference type="SUPFAM" id="SSF53335">
    <property type="entry name" value="S-adenosyl-L-methionine-dependent methyltransferases"/>
    <property type="match status" value="1"/>
</dbReference>